<accession>A0A135V854</accession>
<dbReference type="EMBL" id="JFFI01000222">
    <property type="protein sequence ID" value="KXH68828.1"/>
    <property type="molecule type" value="Genomic_DNA"/>
</dbReference>
<protein>
    <recommendedName>
        <fullName evidence="3">6-phosphogluconate dehydrogenase NADP-binding domain-containing protein</fullName>
    </recommendedName>
</protein>
<dbReference type="Gene3D" id="3.40.50.720">
    <property type="entry name" value="NAD(P)-binding Rossmann-like Domain"/>
    <property type="match status" value="1"/>
</dbReference>
<dbReference type="AlphaFoldDB" id="A0A135V854"/>
<evidence type="ECO:0000313" key="2">
    <source>
        <dbReference type="Proteomes" id="UP000070121"/>
    </source>
</evidence>
<keyword evidence="2" id="KW-1185">Reference proteome</keyword>
<dbReference type="STRING" id="1209931.A0A135V854"/>
<gene>
    <name evidence="1" type="ORF">CSAL01_00096</name>
</gene>
<name>A0A135V854_9PEZI</name>
<dbReference type="OrthoDB" id="9988102at2759"/>
<evidence type="ECO:0008006" key="3">
    <source>
        <dbReference type="Google" id="ProtNLM"/>
    </source>
</evidence>
<dbReference type="Proteomes" id="UP000070121">
    <property type="component" value="Unassembled WGS sequence"/>
</dbReference>
<evidence type="ECO:0000313" key="1">
    <source>
        <dbReference type="EMBL" id="KXH68828.1"/>
    </source>
</evidence>
<reference evidence="1 2" key="1">
    <citation type="submission" date="2014-02" db="EMBL/GenBank/DDBJ databases">
        <title>The genome sequence of Colletotrichum salicis CBS 607.94.</title>
        <authorList>
            <person name="Baroncelli R."/>
            <person name="Thon M.R."/>
        </authorList>
    </citation>
    <scope>NUCLEOTIDE SEQUENCE [LARGE SCALE GENOMIC DNA]</scope>
    <source>
        <strain evidence="1 2">CBS 607.94</strain>
    </source>
</reference>
<sequence>MSQGMIHLMGNGPATIRRAEEADVEVLSSDIELVEKVSVILSVVPPRDAMKTAQRVVDALHDLATRGSRPSSPLYFIDLNAVAPSTVRGIAELFTSVQHSARFIDGSILGEPPVWIPANDLGTETASPTTTMSGVEHGLGGRWVLPRIPISGPHHIIELPIHGERLHAALNMR</sequence>
<comment type="caution">
    <text evidence="1">The sequence shown here is derived from an EMBL/GenBank/DDBJ whole genome shotgun (WGS) entry which is preliminary data.</text>
</comment>
<dbReference type="SUPFAM" id="SSF51735">
    <property type="entry name" value="NAD(P)-binding Rossmann-fold domains"/>
    <property type="match status" value="1"/>
</dbReference>
<proteinExistence type="predicted"/>
<dbReference type="InterPro" id="IPR036291">
    <property type="entry name" value="NAD(P)-bd_dom_sf"/>
</dbReference>
<organism evidence="1 2">
    <name type="scientific">Colletotrichum salicis</name>
    <dbReference type="NCBI Taxonomy" id="1209931"/>
    <lineage>
        <taxon>Eukaryota</taxon>
        <taxon>Fungi</taxon>
        <taxon>Dikarya</taxon>
        <taxon>Ascomycota</taxon>
        <taxon>Pezizomycotina</taxon>
        <taxon>Sordariomycetes</taxon>
        <taxon>Hypocreomycetidae</taxon>
        <taxon>Glomerellales</taxon>
        <taxon>Glomerellaceae</taxon>
        <taxon>Colletotrichum</taxon>
        <taxon>Colletotrichum acutatum species complex</taxon>
    </lineage>
</organism>